<evidence type="ECO:0000256" key="5">
    <source>
        <dbReference type="ARBA" id="ARBA00022989"/>
    </source>
</evidence>
<dbReference type="CDD" id="cd05339">
    <property type="entry name" value="17beta-HSDXI-like_SDR_c"/>
    <property type="match status" value="1"/>
</dbReference>
<keyword evidence="3" id="KW-0812">Transmembrane</keyword>
<dbReference type="Gene3D" id="3.40.50.720">
    <property type="entry name" value="NAD(P)-binding Rossmann-like Domain"/>
    <property type="match status" value="1"/>
</dbReference>
<dbReference type="PRINTS" id="PR00081">
    <property type="entry name" value="GDHRDH"/>
</dbReference>
<comment type="similarity">
    <text evidence="2 12">Belongs to the short-chain dehydrogenases/reductases (SDR) family.</text>
</comment>
<evidence type="ECO:0000256" key="2">
    <source>
        <dbReference type="ARBA" id="ARBA00006484"/>
    </source>
</evidence>
<gene>
    <name evidence="13" type="ORF">CDAUBV1_LOCUS10364</name>
</gene>
<dbReference type="GO" id="GO:0005811">
    <property type="term" value="C:lipid droplet"/>
    <property type="evidence" value="ECO:0007669"/>
    <property type="project" value="TreeGrafter"/>
</dbReference>
<dbReference type="Proteomes" id="UP001497525">
    <property type="component" value="Unassembled WGS sequence"/>
</dbReference>
<dbReference type="GO" id="GO:0016020">
    <property type="term" value="C:membrane"/>
    <property type="evidence" value="ECO:0007669"/>
    <property type="project" value="UniProtKB-SubCell"/>
</dbReference>
<dbReference type="FunFam" id="3.40.50.720:FF:000131">
    <property type="entry name" value="Short-chain dehydrogenase/reductase 3"/>
    <property type="match status" value="1"/>
</dbReference>
<evidence type="ECO:0000256" key="9">
    <source>
        <dbReference type="ARBA" id="ARBA00059620"/>
    </source>
</evidence>
<name>A0AAV2TJQ3_CALDB</name>
<organism evidence="13 14">
    <name type="scientific">Calicophoron daubneyi</name>
    <name type="common">Rumen fluke</name>
    <name type="synonym">Paramphistomum daubneyi</name>
    <dbReference type="NCBI Taxonomy" id="300641"/>
    <lineage>
        <taxon>Eukaryota</taxon>
        <taxon>Metazoa</taxon>
        <taxon>Spiralia</taxon>
        <taxon>Lophotrochozoa</taxon>
        <taxon>Platyhelminthes</taxon>
        <taxon>Trematoda</taxon>
        <taxon>Digenea</taxon>
        <taxon>Plagiorchiida</taxon>
        <taxon>Pronocephalata</taxon>
        <taxon>Paramphistomoidea</taxon>
        <taxon>Paramphistomidae</taxon>
        <taxon>Calicophoron</taxon>
    </lineage>
</organism>
<keyword evidence="5" id="KW-1133">Transmembrane helix</keyword>
<comment type="function">
    <text evidence="9">Catalyzes the reduction of all-trans-retinal to all-trans-retinol in the presence of NADPH.</text>
</comment>
<dbReference type="SUPFAM" id="SSF51735">
    <property type="entry name" value="NAD(P)-binding Rossmann-fold domains"/>
    <property type="match status" value="1"/>
</dbReference>
<proteinExistence type="inferred from homology"/>
<accession>A0AAV2TJQ3</accession>
<keyword evidence="8" id="KW-0472">Membrane</keyword>
<evidence type="ECO:0000313" key="13">
    <source>
        <dbReference type="EMBL" id="CAL5136301.1"/>
    </source>
</evidence>
<dbReference type="InterPro" id="IPR036291">
    <property type="entry name" value="NAD(P)-bd_dom_sf"/>
</dbReference>
<comment type="subcellular location">
    <subcellularLocation>
        <location evidence="1">Membrane</location>
        <topology evidence="1">Multi-pass membrane protein</topology>
    </subcellularLocation>
</comment>
<evidence type="ECO:0000256" key="7">
    <source>
        <dbReference type="ARBA" id="ARBA00023098"/>
    </source>
</evidence>
<dbReference type="EMBL" id="CAXLJL010000301">
    <property type="protein sequence ID" value="CAL5136301.1"/>
    <property type="molecule type" value="Genomic_DNA"/>
</dbReference>
<keyword evidence="7" id="KW-0443">Lipid metabolism</keyword>
<protein>
    <recommendedName>
        <fullName evidence="10">Short-chain dehydrogenase/reductase 3</fullName>
    </recommendedName>
    <alternativeName>
        <fullName evidence="11">Retinal short-chain dehydrogenase/reductase 1</fullName>
    </alternativeName>
</protein>
<evidence type="ECO:0000313" key="14">
    <source>
        <dbReference type="Proteomes" id="UP001497525"/>
    </source>
</evidence>
<comment type="caution">
    <text evidence="13">The sequence shown here is derived from an EMBL/GenBank/DDBJ whole genome shotgun (WGS) entry which is preliminary data.</text>
</comment>
<dbReference type="PRINTS" id="PR00080">
    <property type="entry name" value="SDRFAMILY"/>
</dbReference>
<evidence type="ECO:0000256" key="6">
    <source>
        <dbReference type="ARBA" id="ARBA00023002"/>
    </source>
</evidence>
<dbReference type="PANTHER" id="PTHR24322">
    <property type="entry name" value="PKSB"/>
    <property type="match status" value="1"/>
</dbReference>
<sequence length="338" mass="37395">MDWAFIVQIISDICTIIGQGVYLLATGIVESLYHFFFPYYKSLSDDVILVTGGGGGIGRLMLIDFAKYCPNLIAWDVNKAGLDETAEMVKSQTGCTVRTYVVDLRSRDDVFEAAKKVMNDVGRRVTVLVNNAGIVSAKPLLQLKPTEIENTFKVNILSHFYTIQAFLPYMIGEKSLPGAQPETPRGHIVSVASVAGEIPALGLSDYCATKAAALSLMDTLELELYEMKLGDRIHLTSIMPFFMDTKLFAGCKPEFQWLFPIVPATVCANRIVEAVRKNDRAVFVTGRYAVLPLMKRFLPPRTVRGLYTLVGAEKFSSQLLEEREASAKREAAAESKTK</sequence>
<evidence type="ECO:0000256" key="12">
    <source>
        <dbReference type="RuleBase" id="RU000363"/>
    </source>
</evidence>
<dbReference type="PANTHER" id="PTHR24322:SF748">
    <property type="entry name" value="FI23927P1-RELATED"/>
    <property type="match status" value="1"/>
</dbReference>
<dbReference type="InterPro" id="IPR002347">
    <property type="entry name" value="SDR_fam"/>
</dbReference>
<dbReference type="GO" id="GO:0052650">
    <property type="term" value="F:all-trans-retinol dehydrogenase (NADP+) activity"/>
    <property type="evidence" value="ECO:0007669"/>
    <property type="project" value="UniProtKB-ARBA"/>
</dbReference>
<evidence type="ECO:0000256" key="10">
    <source>
        <dbReference type="ARBA" id="ARBA00068717"/>
    </source>
</evidence>
<keyword evidence="6" id="KW-0560">Oxidoreductase</keyword>
<evidence type="ECO:0000256" key="4">
    <source>
        <dbReference type="ARBA" id="ARBA00022857"/>
    </source>
</evidence>
<evidence type="ECO:0000256" key="11">
    <source>
        <dbReference type="ARBA" id="ARBA00082544"/>
    </source>
</evidence>
<evidence type="ECO:0000256" key="8">
    <source>
        <dbReference type="ARBA" id="ARBA00023136"/>
    </source>
</evidence>
<keyword evidence="4" id="KW-0521">NADP</keyword>
<reference evidence="13" key="1">
    <citation type="submission" date="2024-06" db="EMBL/GenBank/DDBJ databases">
        <authorList>
            <person name="Liu X."/>
            <person name="Lenzi L."/>
            <person name="Haldenby T S."/>
            <person name="Uol C."/>
        </authorList>
    </citation>
    <scope>NUCLEOTIDE SEQUENCE</scope>
</reference>
<dbReference type="AlphaFoldDB" id="A0AAV2TJQ3"/>
<evidence type="ECO:0000256" key="1">
    <source>
        <dbReference type="ARBA" id="ARBA00004141"/>
    </source>
</evidence>
<dbReference type="Pfam" id="PF00106">
    <property type="entry name" value="adh_short"/>
    <property type="match status" value="1"/>
</dbReference>
<evidence type="ECO:0000256" key="3">
    <source>
        <dbReference type="ARBA" id="ARBA00022692"/>
    </source>
</evidence>